<dbReference type="CDD" id="cd07042">
    <property type="entry name" value="STAS_SulP_like_sulfate_transporter"/>
    <property type="match status" value="1"/>
</dbReference>
<feature type="transmembrane region" description="Helical" evidence="6">
    <location>
        <begin position="176"/>
        <end position="195"/>
    </location>
</feature>
<evidence type="ECO:0000256" key="6">
    <source>
        <dbReference type="SAM" id="Phobius"/>
    </source>
</evidence>
<name>A0A507C0Z1_9FUNG</name>
<reference evidence="8 9" key="1">
    <citation type="journal article" date="2019" name="Sci. Rep.">
        <title>Comparative genomics of chytrid fungi reveal insights into the obligate biotrophic and pathogenic lifestyle of Synchytrium endobioticum.</title>
        <authorList>
            <person name="van de Vossenberg B.T.L.H."/>
            <person name="Warris S."/>
            <person name="Nguyen H.D.T."/>
            <person name="van Gent-Pelzer M.P.E."/>
            <person name="Joly D.L."/>
            <person name="van de Geest H.C."/>
            <person name="Bonants P.J.M."/>
            <person name="Smith D.S."/>
            <person name="Levesque C.A."/>
            <person name="van der Lee T.A.J."/>
        </authorList>
    </citation>
    <scope>NUCLEOTIDE SEQUENCE [LARGE SCALE GENOMIC DNA]</scope>
    <source>
        <strain evidence="8 9">JEL517</strain>
    </source>
</reference>
<dbReference type="RefSeq" id="XP_031022707.1">
    <property type="nucleotide sequence ID" value="XM_031171288.1"/>
</dbReference>
<organism evidence="8 9">
    <name type="scientific">Synchytrium microbalum</name>
    <dbReference type="NCBI Taxonomy" id="1806994"/>
    <lineage>
        <taxon>Eukaryota</taxon>
        <taxon>Fungi</taxon>
        <taxon>Fungi incertae sedis</taxon>
        <taxon>Chytridiomycota</taxon>
        <taxon>Chytridiomycota incertae sedis</taxon>
        <taxon>Chytridiomycetes</taxon>
        <taxon>Synchytriales</taxon>
        <taxon>Synchytriaceae</taxon>
        <taxon>Synchytrium</taxon>
    </lineage>
</organism>
<dbReference type="Pfam" id="PF01740">
    <property type="entry name" value="STAS"/>
    <property type="match status" value="1"/>
</dbReference>
<dbReference type="STRING" id="1806994.A0A507C0Z1"/>
<dbReference type="Gene3D" id="3.30.750.24">
    <property type="entry name" value="STAS domain"/>
    <property type="match status" value="1"/>
</dbReference>
<dbReference type="NCBIfam" id="TIGR00815">
    <property type="entry name" value="sulP"/>
    <property type="match status" value="1"/>
</dbReference>
<dbReference type="GO" id="GO:0055085">
    <property type="term" value="P:transmembrane transport"/>
    <property type="evidence" value="ECO:0007669"/>
    <property type="project" value="InterPro"/>
</dbReference>
<evidence type="ECO:0000313" key="8">
    <source>
        <dbReference type="EMBL" id="TPX31235.1"/>
    </source>
</evidence>
<dbReference type="PANTHER" id="PTHR11814">
    <property type="entry name" value="SULFATE TRANSPORTER"/>
    <property type="match status" value="1"/>
</dbReference>
<dbReference type="Proteomes" id="UP000319731">
    <property type="component" value="Unassembled WGS sequence"/>
</dbReference>
<evidence type="ECO:0000256" key="5">
    <source>
        <dbReference type="SAM" id="MobiDB-lite"/>
    </source>
</evidence>
<proteinExistence type="predicted"/>
<dbReference type="GO" id="GO:0016020">
    <property type="term" value="C:membrane"/>
    <property type="evidence" value="ECO:0007669"/>
    <property type="project" value="UniProtKB-SubCell"/>
</dbReference>
<evidence type="ECO:0000313" key="9">
    <source>
        <dbReference type="Proteomes" id="UP000319731"/>
    </source>
</evidence>
<keyword evidence="3 6" id="KW-1133">Transmembrane helix</keyword>
<feature type="transmembrane region" description="Helical" evidence="6">
    <location>
        <begin position="207"/>
        <end position="231"/>
    </location>
</feature>
<evidence type="ECO:0000259" key="7">
    <source>
        <dbReference type="PROSITE" id="PS50801"/>
    </source>
</evidence>
<keyword evidence="9" id="KW-1185">Reference proteome</keyword>
<feature type="compositionally biased region" description="Polar residues" evidence="5">
    <location>
        <begin position="7"/>
        <end position="17"/>
    </location>
</feature>
<comment type="subcellular location">
    <subcellularLocation>
        <location evidence="1">Membrane</location>
        <topology evidence="1">Multi-pass membrane protein</topology>
    </subcellularLocation>
</comment>
<feature type="transmembrane region" description="Helical" evidence="6">
    <location>
        <begin position="126"/>
        <end position="147"/>
    </location>
</feature>
<comment type="caution">
    <text evidence="8">The sequence shown here is derived from an EMBL/GenBank/DDBJ whole genome shotgun (WGS) entry which is preliminary data.</text>
</comment>
<feature type="transmembrane region" description="Helical" evidence="6">
    <location>
        <begin position="311"/>
        <end position="338"/>
    </location>
</feature>
<gene>
    <name evidence="8" type="ORF">SmJEL517_g05362</name>
</gene>
<feature type="region of interest" description="Disordered" evidence="5">
    <location>
        <begin position="1"/>
        <end position="52"/>
    </location>
</feature>
<feature type="domain" description="STAS" evidence="7">
    <location>
        <begin position="542"/>
        <end position="673"/>
    </location>
</feature>
<accession>A0A507C0Z1</accession>
<feature type="transmembrane region" description="Helical" evidence="6">
    <location>
        <begin position="432"/>
        <end position="453"/>
    </location>
</feature>
<evidence type="ECO:0000256" key="3">
    <source>
        <dbReference type="ARBA" id="ARBA00022989"/>
    </source>
</evidence>
<feature type="transmembrane region" description="Helical" evidence="6">
    <location>
        <begin position="358"/>
        <end position="377"/>
    </location>
</feature>
<dbReference type="InterPro" id="IPR002645">
    <property type="entry name" value="STAS_dom"/>
</dbReference>
<evidence type="ECO:0000256" key="1">
    <source>
        <dbReference type="ARBA" id="ARBA00004141"/>
    </source>
</evidence>
<evidence type="ECO:0000256" key="4">
    <source>
        <dbReference type="ARBA" id="ARBA00023136"/>
    </source>
</evidence>
<dbReference type="InterPro" id="IPR036513">
    <property type="entry name" value="STAS_dom_sf"/>
</dbReference>
<dbReference type="SUPFAM" id="SSF52091">
    <property type="entry name" value="SpoIIaa-like"/>
    <property type="match status" value="1"/>
</dbReference>
<keyword evidence="4 6" id="KW-0472">Membrane</keyword>
<feature type="transmembrane region" description="Helical" evidence="6">
    <location>
        <begin position="488"/>
        <end position="519"/>
    </location>
</feature>
<feature type="transmembrane region" description="Helical" evidence="6">
    <location>
        <begin position="238"/>
        <end position="261"/>
    </location>
</feature>
<protein>
    <recommendedName>
        <fullName evidence="7">STAS domain-containing protein</fullName>
    </recommendedName>
</protein>
<dbReference type="AlphaFoldDB" id="A0A507C0Z1"/>
<evidence type="ECO:0000256" key="2">
    <source>
        <dbReference type="ARBA" id="ARBA00022692"/>
    </source>
</evidence>
<dbReference type="PROSITE" id="PS50801">
    <property type="entry name" value="STAS"/>
    <property type="match status" value="1"/>
</dbReference>
<dbReference type="InterPro" id="IPR001902">
    <property type="entry name" value="SLC26A/SulP_fam"/>
</dbReference>
<dbReference type="EMBL" id="QEAO01000048">
    <property type="protein sequence ID" value="TPX31235.1"/>
    <property type="molecule type" value="Genomic_DNA"/>
</dbReference>
<sequence>MKILNRGTRSLQRISSRGSDESIIRQSAGGDSSDSQDEVASDNHQHQVHTDIQPDPALGRLMTFVRPDPRDLDAFEPPESHFWDEVKVALKWRTVSAIIVRKLWSLLPIVHWLPYYRWKQELKGDLLAGLTVSVISVPQSIAFAQLAGMPPAFGLYTNLVPPAIYFFLGTSPHLSVGPVAVNSLFIAASLLPLAAAESARYVDLALLQGILAGFFALGLGLANLGVAVTFISPGVITGFTAATAIIIVLSQMSSLLGLSGVTRSAYASVSLYNLCVQLPTARWQSVVFGVTSLAALLLLRRVKILSRPSVLIVSVVATVLSWIVCTKASFTLDVVGFVPPGLPPLFVPSFNSDDVTSVIASSFAVAILGYIQSIAVAKKLAEGTEVEINPSQELVALGSAKLGGALFGGFDATGSISRSVVNMQAGGTTQMAAAFSVIVVIISLLVLTPLFYWLPRSTLAGTIIASAVGMVDIAAYKTMFRVNPRDFIIAVLTAVVTFGATIQIGLAVGVGASLFAIILQTTSAHEAILGEVQPGVFRDIRRKKSAVSFPKIVIYRFDGQLHFANVERFRSHVVGIVTGEWKGGPDWIEKPLSRSPSFAEVRKSSRFNRDYDVELSNVISKDKPRFIIVDGSGINDIDSSAAAVLVSLSSSLRKYGSVKLLFANMKGQIRDVLFKQVSGHFDPSSAPSTPQLGSKPRLEGLRREQFFLGVSGALRYAQEAVAFEEQRQRTLREFAFTHSIDVTHDISAAVASGSE</sequence>
<keyword evidence="2 6" id="KW-0812">Transmembrane</keyword>
<dbReference type="GeneID" id="42006585"/>
<dbReference type="OrthoDB" id="288203at2759"/>
<feature type="transmembrane region" description="Helical" evidence="6">
    <location>
        <begin position="459"/>
        <end position="476"/>
    </location>
</feature>
<dbReference type="Pfam" id="PF00916">
    <property type="entry name" value="Sulfate_transp"/>
    <property type="match status" value="1"/>
</dbReference>
<dbReference type="InterPro" id="IPR011547">
    <property type="entry name" value="SLC26A/SulP_dom"/>
</dbReference>